<protein>
    <submittedName>
        <fullName evidence="6">Uncharacterized protein</fullName>
    </submittedName>
</protein>
<dbReference type="EMBL" id="LR798427">
    <property type="protein sequence ID" value="CAB5231172.1"/>
    <property type="molecule type" value="Genomic_DNA"/>
</dbReference>
<reference evidence="6" key="1">
    <citation type="submission" date="2020-05" db="EMBL/GenBank/DDBJ databases">
        <authorList>
            <person name="Chiriac C."/>
            <person name="Salcher M."/>
            <person name="Ghai R."/>
            <person name="Kavagutti S V."/>
        </authorList>
    </citation>
    <scope>NUCLEOTIDE SEQUENCE</scope>
</reference>
<sequence length="80" mass="9485">MNEVLLRYTYQEMRYFMEEPSLTIGERTEKYLSLIHVLNHLMPKEGASYGIRQENRPAHQPRSGETGSRLELERTHTYTV</sequence>
<feature type="region of interest" description="Disordered" evidence="1">
    <location>
        <begin position="48"/>
        <end position="80"/>
    </location>
</feature>
<evidence type="ECO:0000313" key="4">
    <source>
        <dbReference type="EMBL" id="CAB4192529.1"/>
    </source>
</evidence>
<dbReference type="EMBL" id="LR796909">
    <property type="protein sequence ID" value="CAB4173683.1"/>
    <property type="molecule type" value="Genomic_DNA"/>
</dbReference>
<evidence type="ECO:0000313" key="2">
    <source>
        <dbReference type="EMBL" id="CAB4173683.1"/>
    </source>
</evidence>
<name>A0A6J7XSZ4_9CAUD</name>
<gene>
    <name evidence="3" type="ORF">UFOVP1133_26</name>
    <name evidence="4" type="ORF">UFOVP1249_32</name>
    <name evidence="5" type="ORF">UFOVP1494_2</name>
    <name evidence="6" type="ORF">UFOVP1583_32</name>
    <name evidence="2" type="ORF">UFOVP968_2</name>
</gene>
<dbReference type="EMBL" id="LR797092">
    <property type="protein sequence ID" value="CAB4186171.1"/>
    <property type="molecule type" value="Genomic_DNA"/>
</dbReference>
<evidence type="ECO:0000313" key="3">
    <source>
        <dbReference type="EMBL" id="CAB4186171.1"/>
    </source>
</evidence>
<organism evidence="6">
    <name type="scientific">uncultured Caudovirales phage</name>
    <dbReference type="NCBI Taxonomy" id="2100421"/>
    <lineage>
        <taxon>Viruses</taxon>
        <taxon>Duplodnaviria</taxon>
        <taxon>Heunggongvirae</taxon>
        <taxon>Uroviricota</taxon>
        <taxon>Caudoviricetes</taxon>
        <taxon>Peduoviridae</taxon>
        <taxon>Maltschvirus</taxon>
        <taxon>Maltschvirus maltsch</taxon>
    </lineage>
</organism>
<evidence type="ECO:0000256" key="1">
    <source>
        <dbReference type="SAM" id="MobiDB-lite"/>
    </source>
</evidence>
<evidence type="ECO:0000313" key="5">
    <source>
        <dbReference type="EMBL" id="CAB4216934.1"/>
    </source>
</evidence>
<evidence type="ECO:0000313" key="6">
    <source>
        <dbReference type="EMBL" id="CAB5231172.1"/>
    </source>
</evidence>
<feature type="compositionally biased region" description="Basic and acidic residues" evidence="1">
    <location>
        <begin position="68"/>
        <end position="80"/>
    </location>
</feature>
<dbReference type="EMBL" id="LR797186">
    <property type="protein sequence ID" value="CAB4192529.1"/>
    <property type="molecule type" value="Genomic_DNA"/>
</dbReference>
<accession>A0A6J7XSZ4</accession>
<proteinExistence type="predicted"/>
<dbReference type="EMBL" id="LR797457">
    <property type="protein sequence ID" value="CAB4216934.1"/>
    <property type="molecule type" value="Genomic_DNA"/>
</dbReference>